<organism evidence="9 10">
    <name type="scientific">Actinomycetospora succinea</name>
    <dbReference type="NCBI Taxonomy" id="663603"/>
    <lineage>
        <taxon>Bacteria</taxon>
        <taxon>Bacillati</taxon>
        <taxon>Actinomycetota</taxon>
        <taxon>Actinomycetes</taxon>
        <taxon>Pseudonocardiales</taxon>
        <taxon>Pseudonocardiaceae</taxon>
        <taxon>Actinomycetospora</taxon>
    </lineage>
</organism>
<dbReference type="SUPFAM" id="SSF88659">
    <property type="entry name" value="Sigma3 and sigma4 domains of RNA polymerase sigma factors"/>
    <property type="match status" value="1"/>
</dbReference>
<dbReference type="NCBIfam" id="TIGR02937">
    <property type="entry name" value="sigma70-ECF"/>
    <property type="match status" value="1"/>
</dbReference>
<dbReference type="InterPro" id="IPR007627">
    <property type="entry name" value="RNA_pol_sigma70_r2"/>
</dbReference>
<dbReference type="InterPro" id="IPR013324">
    <property type="entry name" value="RNA_pol_sigma_r3/r4-like"/>
</dbReference>
<dbReference type="GO" id="GO:0003677">
    <property type="term" value="F:DNA binding"/>
    <property type="evidence" value="ECO:0007669"/>
    <property type="project" value="UniProtKB-KW"/>
</dbReference>
<comment type="similarity">
    <text evidence="1">Belongs to the sigma-70 factor family. ECF subfamily.</text>
</comment>
<dbReference type="NCBIfam" id="TIGR02983">
    <property type="entry name" value="SigE-fam_strep"/>
    <property type="match status" value="1"/>
</dbReference>
<keyword evidence="10" id="KW-1185">Reference proteome</keyword>
<evidence type="ECO:0000313" key="9">
    <source>
        <dbReference type="EMBL" id="TDQ52661.1"/>
    </source>
</evidence>
<dbReference type="PANTHER" id="PTHR43133:SF50">
    <property type="entry name" value="ECF RNA POLYMERASE SIGMA FACTOR SIGM"/>
    <property type="match status" value="1"/>
</dbReference>
<name>A0A4V3D8P9_9PSEU</name>
<reference evidence="9 10" key="1">
    <citation type="submission" date="2019-03" db="EMBL/GenBank/DDBJ databases">
        <title>Genomic Encyclopedia of Type Strains, Phase IV (KMG-IV): sequencing the most valuable type-strain genomes for metagenomic binning, comparative biology and taxonomic classification.</title>
        <authorList>
            <person name="Goeker M."/>
        </authorList>
    </citation>
    <scope>NUCLEOTIDE SEQUENCE [LARGE SCALE GENOMIC DNA]</scope>
    <source>
        <strain evidence="9 10">DSM 45775</strain>
    </source>
</reference>
<evidence type="ECO:0000256" key="6">
    <source>
        <dbReference type="SAM" id="MobiDB-lite"/>
    </source>
</evidence>
<dbReference type="InterPro" id="IPR014325">
    <property type="entry name" value="RNA_pol_sigma-E_actinobac"/>
</dbReference>
<evidence type="ECO:0000259" key="7">
    <source>
        <dbReference type="Pfam" id="PF04542"/>
    </source>
</evidence>
<gene>
    <name evidence="9" type="ORF">EV188_10737</name>
</gene>
<keyword evidence="2" id="KW-0805">Transcription regulation</keyword>
<dbReference type="Proteomes" id="UP000295705">
    <property type="component" value="Unassembled WGS sequence"/>
</dbReference>
<protein>
    <submittedName>
        <fullName evidence="9">RNA polymerase sigma-70 factor (Sigma-E family)</fullName>
    </submittedName>
</protein>
<proteinExistence type="inferred from homology"/>
<evidence type="ECO:0000256" key="2">
    <source>
        <dbReference type="ARBA" id="ARBA00023015"/>
    </source>
</evidence>
<feature type="domain" description="RNA polymerase sigma-70 region 2" evidence="7">
    <location>
        <begin position="71"/>
        <end position="137"/>
    </location>
</feature>
<dbReference type="EMBL" id="SNYO01000007">
    <property type="protein sequence ID" value="TDQ52661.1"/>
    <property type="molecule type" value="Genomic_DNA"/>
</dbReference>
<keyword evidence="3" id="KW-0731">Sigma factor</keyword>
<evidence type="ECO:0000313" key="10">
    <source>
        <dbReference type="Proteomes" id="UP000295705"/>
    </source>
</evidence>
<dbReference type="InterPro" id="IPR014284">
    <property type="entry name" value="RNA_pol_sigma-70_dom"/>
</dbReference>
<keyword evidence="4" id="KW-0238">DNA-binding</keyword>
<dbReference type="GO" id="GO:0006352">
    <property type="term" value="P:DNA-templated transcription initiation"/>
    <property type="evidence" value="ECO:0007669"/>
    <property type="project" value="InterPro"/>
</dbReference>
<evidence type="ECO:0000259" key="8">
    <source>
        <dbReference type="Pfam" id="PF08281"/>
    </source>
</evidence>
<dbReference type="Gene3D" id="1.10.10.10">
    <property type="entry name" value="Winged helix-like DNA-binding domain superfamily/Winged helix DNA-binding domain"/>
    <property type="match status" value="1"/>
</dbReference>
<dbReference type="Gene3D" id="1.10.1740.10">
    <property type="match status" value="1"/>
</dbReference>
<dbReference type="InterPro" id="IPR036388">
    <property type="entry name" value="WH-like_DNA-bd_sf"/>
</dbReference>
<dbReference type="PANTHER" id="PTHR43133">
    <property type="entry name" value="RNA POLYMERASE ECF-TYPE SIGMA FACTO"/>
    <property type="match status" value="1"/>
</dbReference>
<dbReference type="Pfam" id="PF04542">
    <property type="entry name" value="Sigma70_r2"/>
    <property type="match status" value="1"/>
</dbReference>
<evidence type="ECO:0000256" key="5">
    <source>
        <dbReference type="ARBA" id="ARBA00023163"/>
    </source>
</evidence>
<feature type="domain" description="RNA polymerase sigma factor 70 region 4 type 2" evidence="8">
    <location>
        <begin position="164"/>
        <end position="215"/>
    </location>
</feature>
<feature type="region of interest" description="Disordered" evidence="6">
    <location>
        <begin position="24"/>
        <end position="62"/>
    </location>
</feature>
<keyword evidence="5" id="KW-0804">Transcription</keyword>
<evidence type="ECO:0000256" key="3">
    <source>
        <dbReference type="ARBA" id="ARBA00023082"/>
    </source>
</evidence>
<dbReference type="CDD" id="cd06171">
    <property type="entry name" value="Sigma70_r4"/>
    <property type="match status" value="1"/>
</dbReference>
<dbReference type="InterPro" id="IPR013325">
    <property type="entry name" value="RNA_pol_sigma_r2"/>
</dbReference>
<evidence type="ECO:0000256" key="4">
    <source>
        <dbReference type="ARBA" id="ARBA00023125"/>
    </source>
</evidence>
<accession>A0A4V3D8P9</accession>
<evidence type="ECO:0000256" key="1">
    <source>
        <dbReference type="ARBA" id="ARBA00010641"/>
    </source>
</evidence>
<dbReference type="InterPro" id="IPR039425">
    <property type="entry name" value="RNA_pol_sigma-70-like"/>
</dbReference>
<dbReference type="Pfam" id="PF08281">
    <property type="entry name" value="Sigma70_r4_2"/>
    <property type="match status" value="1"/>
</dbReference>
<sequence>MAHPGESAVERTLGSLRAIDAVAPADASVVHPSARPSGPPGPPRPGPGGPGAPPSGPIATQDQAPRTLEDLYREHRMRFVRLAVLLVDDPATAEDVVQEAFTGLHRHWGRLRDEHAALGYLRTAVVNGSRSVLRRRRTAREYTPPHTADARSAESLAMLSAEHQAVVGALGKLPRRQREVLVLRYYGGLSEAEIAEATGISKGTVKSTASRGLEAIGKLVDGG</sequence>
<feature type="compositionally biased region" description="Pro residues" evidence="6">
    <location>
        <begin position="37"/>
        <end position="56"/>
    </location>
</feature>
<dbReference type="SUPFAM" id="SSF88946">
    <property type="entry name" value="Sigma2 domain of RNA polymerase sigma factors"/>
    <property type="match status" value="1"/>
</dbReference>
<dbReference type="InterPro" id="IPR013249">
    <property type="entry name" value="RNA_pol_sigma70_r4_t2"/>
</dbReference>
<dbReference type="AlphaFoldDB" id="A0A4V3D8P9"/>
<dbReference type="GO" id="GO:0016987">
    <property type="term" value="F:sigma factor activity"/>
    <property type="evidence" value="ECO:0007669"/>
    <property type="project" value="UniProtKB-KW"/>
</dbReference>
<dbReference type="RefSeq" id="WP_243741891.1">
    <property type="nucleotide sequence ID" value="NZ_BAABHR010000044.1"/>
</dbReference>
<comment type="caution">
    <text evidence="9">The sequence shown here is derived from an EMBL/GenBank/DDBJ whole genome shotgun (WGS) entry which is preliminary data.</text>
</comment>